<gene>
    <name evidence="1" type="ORF">KY290_024688</name>
</gene>
<evidence type="ECO:0000313" key="1">
    <source>
        <dbReference type="EMBL" id="KAH0754418.1"/>
    </source>
</evidence>
<comment type="caution">
    <text evidence="1">The sequence shown here is derived from an EMBL/GenBank/DDBJ whole genome shotgun (WGS) entry which is preliminary data.</text>
</comment>
<accession>A0ABQ7UTE8</accession>
<name>A0ABQ7UTE8_SOLTU</name>
<protein>
    <submittedName>
        <fullName evidence="1">Uncharacterized protein</fullName>
    </submittedName>
</protein>
<organism evidence="1 2">
    <name type="scientific">Solanum tuberosum</name>
    <name type="common">Potato</name>
    <dbReference type="NCBI Taxonomy" id="4113"/>
    <lineage>
        <taxon>Eukaryota</taxon>
        <taxon>Viridiplantae</taxon>
        <taxon>Streptophyta</taxon>
        <taxon>Embryophyta</taxon>
        <taxon>Tracheophyta</taxon>
        <taxon>Spermatophyta</taxon>
        <taxon>Magnoliopsida</taxon>
        <taxon>eudicotyledons</taxon>
        <taxon>Gunneridae</taxon>
        <taxon>Pentapetalae</taxon>
        <taxon>asterids</taxon>
        <taxon>lamiids</taxon>
        <taxon>Solanales</taxon>
        <taxon>Solanaceae</taxon>
        <taxon>Solanoideae</taxon>
        <taxon>Solaneae</taxon>
        <taxon>Solanum</taxon>
    </lineage>
</organism>
<dbReference type="Proteomes" id="UP000826656">
    <property type="component" value="Unassembled WGS sequence"/>
</dbReference>
<sequence length="148" mass="17330">MEKKHKRGVGKRVVCWLRELELELVGHSFEHQRSGAVKFFWTEWGFGCEIWGFVCVHWSAEDYGGGFGCELWGFIYVHWSGEEDGMGFWWLDLVVRLPFAGVAKRMEWGFHFRRCGCRRSYGWLLFGALVHQRVELLTYSSVRSEKGG</sequence>
<proteinExistence type="predicted"/>
<dbReference type="EMBL" id="JAIVGD010000018">
    <property type="protein sequence ID" value="KAH0754418.1"/>
    <property type="molecule type" value="Genomic_DNA"/>
</dbReference>
<keyword evidence="2" id="KW-1185">Reference proteome</keyword>
<evidence type="ECO:0000313" key="2">
    <source>
        <dbReference type="Proteomes" id="UP000826656"/>
    </source>
</evidence>
<reference evidence="1 2" key="1">
    <citation type="journal article" date="2021" name="bioRxiv">
        <title>Chromosome-scale and haplotype-resolved genome assembly of a tetraploid potato cultivar.</title>
        <authorList>
            <person name="Sun H."/>
            <person name="Jiao W.-B."/>
            <person name="Krause K."/>
            <person name="Campoy J.A."/>
            <person name="Goel M."/>
            <person name="Folz-Donahue K."/>
            <person name="Kukat C."/>
            <person name="Huettel B."/>
            <person name="Schneeberger K."/>
        </authorList>
    </citation>
    <scope>NUCLEOTIDE SEQUENCE [LARGE SCALE GENOMIC DNA]</scope>
    <source>
        <strain evidence="1">SolTubOtavaFocal</strain>
        <tissue evidence="1">Leaves</tissue>
    </source>
</reference>